<proteinExistence type="predicted"/>
<dbReference type="Pfam" id="PF14587">
    <property type="entry name" value="Glyco_hydr_30_2"/>
    <property type="match status" value="1"/>
</dbReference>
<dbReference type="GO" id="GO:0004553">
    <property type="term" value="F:hydrolase activity, hydrolyzing O-glycosyl compounds"/>
    <property type="evidence" value="ECO:0007669"/>
    <property type="project" value="InterPro"/>
</dbReference>
<dbReference type="InterPro" id="IPR017853">
    <property type="entry name" value="GH"/>
</dbReference>
<protein>
    <submittedName>
        <fullName evidence="4">O-Glycosyl hydrolase</fullName>
    </submittedName>
</protein>
<accession>A0A1H3X233</accession>
<evidence type="ECO:0000313" key="5">
    <source>
        <dbReference type="Proteomes" id="UP000199656"/>
    </source>
</evidence>
<dbReference type="PANTHER" id="PTHR42767:SF1">
    <property type="entry name" value="ENDO-BETA-1,6-GALACTANASE-LIKE DOMAIN-CONTAINING PROTEIN"/>
    <property type="match status" value="1"/>
</dbReference>
<keyword evidence="4" id="KW-0378">Hydrolase</keyword>
<dbReference type="InterPro" id="IPR033452">
    <property type="entry name" value="GH30_C"/>
</dbReference>
<dbReference type="STRING" id="408074.SAMN05660909_00188"/>
<evidence type="ECO:0000259" key="3">
    <source>
        <dbReference type="Pfam" id="PF17189"/>
    </source>
</evidence>
<gene>
    <name evidence="4" type="ORF">SAMN05660909_00188</name>
</gene>
<dbReference type="PANTHER" id="PTHR42767">
    <property type="entry name" value="ENDO-BETA-1,6-GALACTANASE"/>
    <property type="match status" value="1"/>
</dbReference>
<organism evidence="4 5">
    <name type="scientific">Chitinophaga terrae</name>
    <name type="common">ex Kim and Jung 2007</name>
    <dbReference type="NCBI Taxonomy" id="408074"/>
    <lineage>
        <taxon>Bacteria</taxon>
        <taxon>Pseudomonadati</taxon>
        <taxon>Bacteroidota</taxon>
        <taxon>Chitinophagia</taxon>
        <taxon>Chitinophagales</taxon>
        <taxon>Chitinophagaceae</taxon>
        <taxon>Chitinophaga</taxon>
    </lineage>
</organism>
<name>A0A1H3X233_9BACT</name>
<dbReference type="AlphaFoldDB" id="A0A1H3X233"/>
<dbReference type="OrthoDB" id="9806701at2"/>
<evidence type="ECO:0000313" key="4">
    <source>
        <dbReference type="EMBL" id="SDZ92694.1"/>
    </source>
</evidence>
<dbReference type="SUPFAM" id="SSF51445">
    <property type="entry name" value="(Trans)glycosidases"/>
    <property type="match status" value="1"/>
</dbReference>
<feature type="chain" id="PRO_5011450734" evidence="1">
    <location>
        <begin position="19"/>
        <end position="493"/>
    </location>
</feature>
<dbReference type="InterPro" id="IPR039514">
    <property type="entry name" value="6GAL-like"/>
</dbReference>
<evidence type="ECO:0000259" key="2">
    <source>
        <dbReference type="Pfam" id="PF14587"/>
    </source>
</evidence>
<sequence length="493" mass="54647">MKQILCCLPLLGLMLQKAASQSHVLNIDPGKTVQSIHNFAASDAWSCQFVGNWQDSKRNQMADWLFSMDTTASGQPRGIGLSMWRFNIGAGSAEQGDSSGIRDVWRRAESFFGPNQDYDWNKQAGQRWFLQAAKERGVKQFLGFLNSPPVAFTRNGKAFAYKGKCNIAPEQYQAAADYITAVVQGIRRTMGITFNFISPVNEPQWDWSDGGQEGCPYDNDEIAGFTKAIAKTFQRAKLPTQLLLTEAGQLNYLYSSHGKAARGQQIETFFGKGAPEKVYKGIAGHSYFTTSPEDTAIAIRKRVAAALKGIEFWQSEYCILGDNAGEINGGGRDLGMDAALYIARVIHTDLAVANASAWQWWLAISPYQYKDGLIYVDKQENDGEIHDSKMLWAFGNYSRFIRPGAKRVMLSDEENTGKDIRISAFVNTNRQLCIVIINSGNRQETIDIRCKGLKKGNMRSYTTNSEGNLQPGFVNGEAVIPARAVVTLTGNIQ</sequence>
<dbReference type="InterPro" id="IPR039743">
    <property type="entry name" value="6GAL/EXGAL"/>
</dbReference>
<dbReference type="Gene3D" id="3.20.20.80">
    <property type="entry name" value="Glycosidases"/>
    <property type="match status" value="1"/>
</dbReference>
<dbReference type="EMBL" id="FNRL01000001">
    <property type="protein sequence ID" value="SDZ92694.1"/>
    <property type="molecule type" value="Genomic_DNA"/>
</dbReference>
<dbReference type="Proteomes" id="UP000199656">
    <property type="component" value="Unassembled WGS sequence"/>
</dbReference>
<dbReference type="InterPro" id="IPR013780">
    <property type="entry name" value="Glyco_hydro_b"/>
</dbReference>
<dbReference type="RefSeq" id="WP_089757689.1">
    <property type="nucleotide sequence ID" value="NZ_BKAT01000015.1"/>
</dbReference>
<reference evidence="5" key="1">
    <citation type="submission" date="2016-10" db="EMBL/GenBank/DDBJ databases">
        <authorList>
            <person name="Varghese N."/>
            <person name="Submissions S."/>
        </authorList>
    </citation>
    <scope>NUCLEOTIDE SEQUENCE [LARGE SCALE GENOMIC DNA]</scope>
    <source>
        <strain evidence="5">DSM 23920</strain>
    </source>
</reference>
<dbReference type="Pfam" id="PF17189">
    <property type="entry name" value="Glyco_hydro_30C"/>
    <property type="match status" value="1"/>
</dbReference>
<keyword evidence="5" id="KW-1185">Reference proteome</keyword>
<dbReference type="Gene3D" id="2.60.40.1180">
    <property type="entry name" value="Golgi alpha-mannosidase II"/>
    <property type="match status" value="1"/>
</dbReference>
<feature type="domain" description="Endo-beta-1,6-galactanase-like" evidence="2">
    <location>
        <begin position="25"/>
        <end position="375"/>
    </location>
</feature>
<feature type="signal peptide" evidence="1">
    <location>
        <begin position="1"/>
        <end position="18"/>
    </location>
</feature>
<evidence type="ECO:0000256" key="1">
    <source>
        <dbReference type="SAM" id="SignalP"/>
    </source>
</evidence>
<feature type="domain" description="Glycosyl hydrolase family 30 beta sandwich" evidence="3">
    <location>
        <begin position="404"/>
        <end position="488"/>
    </location>
</feature>
<keyword evidence="1" id="KW-0732">Signal</keyword>